<comment type="caution">
    <text evidence="17">The sequence shown here is derived from an EMBL/GenBank/DDBJ whole genome shotgun (WGS) entry which is preliminary data.</text>
</comment>
<evidence type="ECO:0000256" key="4">
    <source>
        <dbReference type="ARBA" id="ARBA00022553"/>
    </source>
</evidence>
<feature type="domain" description="HAMP" evidence="16">
    <location>
        <begin position="160"/>
        <end position="212"/>
    </location>
</feature>
<evidence type="ECO:0000256" key="6">
    <source>
        <dbReference type="ARBA" id="ARBA00022692"/>
    </source>
</evidence>
<dbReference type="PANTHER" id="PTHR42878:SF7">
    <property type="entry name" value="SENSOR HISTIDINE KINASE GLRK"/>
    <property type="match status" value="1"/>
</dbReference>
<dbReference type="SMART" id="SM00388">
    <property type="entry name" value="HisKA"/>
    <property type="match status" value="1"/>
</dbReference>
<protein>
    <recommendedName>
        <fullName evidence="3">histidine kinase</fullName>
        <ecNumber evidence="3">2.7.13.3</ecNumber>
    </recommendedName>
</protein>
<dbReference type="InterPro" id="IPR004358">
    <property type="entry name" value="Sig_transdc_His_kin-like_C"/>
</dbReference>
<evidence type="ECO:0000256" key="9">
    <source>
        <dbReference type="ARBA" id="ARBA00022840"/>
    </source>
</evidence>
<feature type="domain" description="Histidine kinase" evidence="14">
    <location>
        <begin position="358"/>
        <end position="579"/>
    </location>
</feature>
<evidence type="ECO:0000256" key="11">
    <source>
        <dbReference type="ARBA" id="ARBA00023012"/>
    </source>
</evidence>
<dbReference type="PROSITE" id="PS50109">
    <property type="entry name" value="HIS_KIN"/>
    <property type="match status" value="1"/>
</dbReference>
<dbReference type="SUPFAM" id="SSF47384">
    <property type="entry name" value="Homodimeric domain of signal transducing histidine kinase"/>
    <property type="match status" value="1"/>
</dbReference>
<dbReference type="SUPFAM" id="SSF55874">
    <property type="entry name" value="ATPase domain of HSP90 chaperone/DNA topoisomerase II/histidine kinase"/>
    <property type="match status" value="1"/>
</dbReference>
<evidence type="ECO:0000313" key="18">
    <source>
        <dbReference type="Proteomes" id="UP000177947"/>
    </source>
</evidence>
<keyword evidence="7" id="KW-0547">Nucleotide-binding</keyword>
<dbReference type="GO" id="GO:0000156">
    <property type="term" value="F:phosphorelay response regulator activity"/>
    <property type="evidence" value="ECO:0007669"/>
    <property type="project" value="TreeGrafter"/>
</dbReference>
<dbReference type="Gene3D" id="3.30.450.20">
    <property type="entry name" value="PAS domain"/>
    <property type="match status" value="1"/>
</dbReference>
<dbReference type="NCBIfam" id="TIGR00229">
    <property type="entry name" value="sensory_box"/>
    <property type="match status" value="1"/>
</dbReference>
<reference evidence="17 18" key="1">
    <citation type="journal article" date="2016" name="Nat. Commun.">
        <title>Thousands of microbial genomes shed light on interconnected biogeochemical processes in an aquifer system.</title>
        <authorList>
            <person name="Anantharaman K."/>
            <person name="Brown C.T."/>
            <person name="Hug L.A."/>
            <person name="Sharon I."/>
            <person name="Castelle C.J."/>
            <person name="Probst A.J."/>
            <person name="Thomas B.C."/>
            <person name="Singh A."/>
            <person name="Wilkins M.J."/>
            <person name="Karaoz U."/>
            <person name="Brodie E.L."/>
            <person name="Williams K.H."/>
            <person name="Hubbard S.S."/>
            <person name="Banfield J.F."/>
        </authorList>
    </citation>
    <scope>NUCLEOTIDE SEQUENCE [LARGE SCALE GENOMIC DNA]</scope>
</reference>
<dbReference type="CDD" id="cd00130">
    <property type="entry name" value="PAS"/>
    <property type="match status" value="1"/>
</dbReference>
<dbReference type="Gene3D" id="6.10.340.10">
    <property type="match status" value="1"/>
</dbReference>
<keyword evidence="10 13" id="KW-1133">Transmembrane helix</keyword>
<evidence type="ECO:0000259" key="15">
    <source>
        <dbReference type="PROSITE" id="PS50112"/>
    </source>
</evidence>
<dbReference type="GO" id="GO:0000155">
    <property type="term" value="F:phosphorelay sensor kinase activity"/>
    <property type="evidence" value="ECO:0007669"/>
    <property type="project" value="InterPro"/>
</dbReference>
<evidence type="ECO:0000256" key="3">
    <source>
        <dbReference type="ARBA" id="ARBA00012438"/>
    </source>
</evidence>
<organism evidence="17 18">
    <name type="scientific">Candidatus Azambacteria bacterium RIFCSPLOWO2_01_FULL_37_9</name>
    <dbReference type="NCBI Taxonomy" id="1797297"/>
    <lineage>
        <taxon>Bacteria</taxon>
        <taxon>Candidatus Azamiibacteriota</taxon>
    </lineage>
</organism>
<keyword evidence="9" id="KW-0067">ATP-binding</keyword>
<keyword evidence="12 13" id="KW-0472">Membrane</keyword>
<evidence type="ECO:0000256" key="13">
    <source>
        <dbReference type="SAM" id="Phobius"/>
    </source>
</evidence>
<keyword evidence="8" id="KW-0418">Kinase</keyword>
<comment type="subcellular location">
    <subcellularLocation>
        <location evidence="2">Membrane</location>
        <topology evidence="2">Multi-pass membrane protein</topology>
    </subcellularLocation>
</comment>
<dbReference type="SMART" id="SM00304">
    <property type="entry name" value="HAMP"/>
    <property type="match status" value="1"/>
</dbReference>
<sequence length="580" mass="64927">MVAAPLFTVDKSIKLGYIMNEISLSEINKVLSGQKQIELGALTGTRGRRTTLNIYLVNKDGLLITPSIYENEGLLKQQIDSPLVEACRRKEETTSIYKNHLGIEVLGASMCLPTHGWTLVVGLSSEEAFSVISDLRKEVLISGSVLLVILIIIAVLFLYYFIIRNILNLKRGAKIIGAGNFDYEIKLESKDEFGDLANDFNIMTRKLRELFGDIKASSLKIKESEEKYKIMFNGAVDAIFISDAEGNFLEVNENAIRMTGYKAGELLAMNHLQIYSKEDMARCQEQFKVALQKNICFIENVSILKKNNQILPVDIGISLLRYGNKEFLQFIVRDVSERVALEEHHKEIDHIKSQFINVVSHQLRTPLNSIRWNLEVLLGGDIGSFKKDQEKFLKTVYLNNQNIINIISDLFLALEIEETEIGLKKEAVDIEALLSSVAEGFKNSLAIKRIKLEVGKLKSGKIINVDGDKDKLTQVFSRLIDNAVKYSKEDSKITIKIEKIDNSAVVSFIDSGIGIPVGEHPALFSKFFRASNAAVMHPNASGLGLFISKKIIEAHHGKIWFVSTEGKGTTFFVSLPSSEF</sequence>
<evidence type="ECO:0000256" key="1">
    <source>
        <dbReference type="ARBA" id="ARBA00000085"/>
    </source>
</evidence>
<dbReference type="AlphaFoldDB" id="A0A1F5C8H1"/>
<dbReference type="CDD" id="cd00082">
    <property type="entry name" value="HisKA"/>
    <property type="match status" value="1"/>
</dbReference>
<evidence type="ECO:0000256" key="7">
    <source>
        <dbReference type="ARBA" id="ARBA00022741"/>
    </source>
</evidence>
<dbReference type="GO" id="GO:0005524">
    <property type="term" value="F:ATP binding"/>
    <property type="evidence" value="ECO:0007669"/>
    <property type="project" value="UniProtKB-KW"/>
</dbReference>
<dbReference type="PRINTS" id="PR00344">
    <property type="entry name" value="BCTRLSENSOR"/>
</dbReference>
<dbReference type="InterPro" id="IPR003661">
    <property type="entry name" value="HisK_dim/P_dom"/>
</dbReference>
<dbReference type="SMART" id="SM00387">
    <property type="entry name" value="HATPase_c"/>
    <property type="match status" value="1"/>
</dbReference>
<dbReference type="CDD" id="cd00075">
    <property type="entry name" value="HATPase"/>
    <property type="match status" value="1"/>
</dbReference>
<feature type="domain" description="PAS" evidence="15">
    <location>
        <begin position="224"/>
        <end position="294"/>
    </location>
</feature>
<dbReference type="PROSITE" id="PS50885">
    <property type="entry name" value="HAMP"/>
    <property type="match status" value="1"/>
</dbReference>
<evidence type="ECO:0000259" key="14">
    <source>
        <dbReference type="PROSITE" id="PS50109"/>
    </source>
</evidence>
<dbReference type="InterPro" id="IPR003594">
    <property type="entry name" value="HATPase_dom"/>
</dbReference>
<dbReference type="PANTHER" id="PTHR42878">
    <property type="entry name" value="TWO-COMPONENT HISTIDINE KINASE"/>
    <property type="match status" value="1"/>
</dbReference>
<dbReference type="PROSITE" id="PS50112">
    <property type="entry name" value="PAS"/>
    <property type="match status" value="1"/>
</dbReference>
<dbReference type="InterPro" id="IPR050351">
    <property type="entry name" value="BphY/WalK/GraS-like"/>
</dbReference>
<dbReference type="SUPFAM" id="SSF158472">
    <property type="entry name" value="HAMP domain-like"/>
    <property type="match status" value="1"/>
</dbReference>
<dbReference type="InterPro" id="IPR003660">
    <property type="entry name" value="HAMP_dom"/>
</dbReference>
<dbReference type="Gene3D" id="3.30.565.10">
    <property type="entry name" value="Histidine kinase-like ATPase, C-terminal domain"/>
    <property type="match status" value="1"/>
</dbReference>
<evidence type="ECO:0000313" key="17">
    <source>
        <dbReference type="EMBL" id="OGD39149.1"/>
    </source>
</evidence>
<dbReference type="Pfam" id="PF13426">
    <property type="entry name" value="PAS_9"/>
    <property type="match status" value="1"/>
</dbReference>
<accession>A0A1F5C8H1</accession>
<comment type="catalytic activity">
    <reaction evidence="1">
        <text>ATP + protein L-histidine = ADP + protein N-phospho-L-histidine.</text>
        <dbReference type="EC" id="2.7.13.3"/>
    </reaction>
</comment>
<dbReference type="Pfam" id="PF00512">
    <property type="entry name" value="HisKA"/>
    <property type="match status" value="1"/>
</dbReference>
<keyword evidence="4" id="KW-0597">Phosphoprotein</keyword>
<dbReference type="Pfam" id="PF00672">
    <property type="entry name" value="HAMP"/>
    <property type="match status" value="1"/>
</dbReference>
<evidence type="ECO:0000256" key="5">
    <source>
        <dbReference type="ARBA" id="ARBA00022679"/>
    </source>
</evidence>
<dbReference type="InterPro" id="IPR000014">
    <property type="entry name" value="PAS"/>
</dbReference>
<dbReference type="InterPro" id="IPR036097">
    <property type="entry name" value="HisK_dim/P_sf"/>
</dbReference>
<dbReference type="InterPro" id="IPR035965">
    <property type="entry name" value="PAS-like_dom_sf"/>
</dbReference>
<evidence type="ECO:0000256" key="8">
    <source>
        <dbReference type="ARBA" id="ARBA00022777"/>
    </source>
</evidence>
<keyword evidence="11" id="KW-0902">Two-component regulatory system</keyword>
<dbReference type="Proteomes" id="UP000177947">
    <property type="component" value="Unassembled WGS sequence"/>
</dbReference>
<dbReference type="SUPFAM" id="SSF55785">
    <property type="entry name" value="PYP-like sensor domain (PAS domain)"/>
    <property type="match status" value="1"/>
</dbReference>
<dbReference type="GO" id="GO:0016020">
    <property type="term" value="C:membrane"/>
    <property type="evidence" value="ECO:0007669"/>
    <property type="project" value="UniProtKB-SubCell"/>
</dbReference>
<name>A0A1F5C8H1_9BACT</name>
<evidence type="ECO:0000256" key="12">
    <source>
        <dbReference type="ARBA" id="ARBA00023136"/>
    </source>
</evidence>
<feature type="transmembrane region" description="Helical" evidence="13">
    <location>
        <begin position="139"/>
        <end position="162"/>
    </location>
</feature>
<evidence type="ECO:0000256" key="10">
    <source>
        <dbReference type="ARBA" id="ARBA00022989"/>
    </source>
</evidence>
<dbReference type="GO" id="GO:0030295">
    <property type="term" value="F:protein kinase activator activity"/>
    <property type="evidence" value="ECO:0007669"/>
    <property type="project" value="TreeGrafter"/>
</dbReference>
<dbReference type="GO" id="GO:0007234">
    <property type="term" value="P:osmosensory signaling via phosphorelay pathway"/>
    <property type="evidence" value="ECO:0007669"/>
    <property type="project" value="TreeGrafter"/>
</dbReference>
<dbReference type="FunFam" id="3.30.565.10:FF:000006">
    <property type="entry name" value="Sensor histidine kinase WalK"/>
    <property type="match status" value="1"/>
</dbReference>
<evidence type="ECO:0000259" key="16">
    <source>
        <dbReference type="PROSITE" id="PS50885"/>
    </source>
</evidence>
<dbReference type="EC" id="2.7.13.3" evidence="3"/>
<keyword evidence="5" id="KW-0808">Transferase</keyword>
<proteinExistence type="predicted"/>
<dbReference type="Gene3D" id="1.10.287.130">
    <property type="match status" value="1"/>
</dbReference>
<gene>
    <name evidence="17" type="ORF">A2907_01840</name>
</gene>
<dbReference type="CDD" id="cd06225">
    <property type="entry name" value="HAMP"/>
    <property type="match status" value="1"/>
</dbReference>
<dbReference type="CDD" id="cd18774">
    <property type="entry name" value="PDC2_HK_sensor"/>
    <property type="match status" value="1"/>
</dbReference>
<evidence type="ECO:0000256" key="2">
    <source>
        <dbReference type="ARBA" id="ARBA00004141"/>
    </source>
</evidence>
<dbReference type="InterPro" id="IPR005467">
    <property type="entry name" value="His_kinase_dom"/>
</dbReference>
<dbReference type="EMBL" id="MEYQ01000015">
    <property type="protein sequence ID" value="OGD39149.1"/>
    <property type="molecule type" value="Genomic_DNA"/>
</dbReference>
<dbReference type="SMART" id="SM00091">
    <property type="entry name" value="PAS"/>
    <property type="match status" value="1"/>
</dbReference>
<dbReference type="Pfam" id="PF02518">
    <property type="entry name" value="HATPase_c"/>
    <property type="match status" value="1"/>
</dbReference>
<dbReference type="InterPro" id="IPR036890">
    <property type="entry name" value="HATPase_C_sf"/>
</dbReference>
<keyword evidence="6 13" id="KW-0812">Transmembrane</keyword>